<dbReference type="Pfam" id="PF03770">
    <property type="entry name" value="IPK"/>
    <property type="match status" value="1"/>
</dbReference>
<evidence type="ECO:0000256" key="5">
    <source>
        <dbReference type="SAM" id="MobiDB-lite"/>
    </source>
</evidence>
<protein>
    <recommendedName>
        <fullName evidence="4">Kinase</fullName>
        <ecNumber evidence="4">2.7.-.-</ecNumber>
    </recommendedName>
</protein>
<evidence type="ECO:0000313" key="8">
    <source>
        <dbReference type="Proteomes" id="UP000663829"/>
    </source>
</evidence>
<organism evidence="6 8">
    <name type="scientific">Didymodactylos carnosus</name>
    <dbReference type="NCBI Taxonomy" id="1234261"/>
    <lineage>
        <taxon>Eukaryota</taxon>
        <taxon>Metazoa</taxon>
        <taxon>Spiralia</taxon>
        <taxon>Gnathifera</taxon>
        <taxon>Rotifera</taxon>
        <taxon>Eurotatoria</taxon>
        <taxon>Bdelloidea</taxon>
        <taxon>Philodinida</taxon>
        <taxon>Philodinidae</taxon>
        <taxon>Didymodactylos</taxon>
    </lineage>
</organism>
<dbReference type="GO" id="GO:0005634">
    <property type="term" value="C:nucleus"/>
    <property type="evidence" value="ECO:0007669"/>
    <property type="project" value="TreeGrafter"/>
</dbReference>
<dbReference type="EC" id="2.7.-.-" evidence="4"/>
<comment type="similarity">
    <text evidence="1 4">Belongs to the inositol phosphokinase (IPK) family.</text>
</comment>
<keyword evidence="3 4" id="KW-0418">Kinase</keyword>
<comment type="caution">
    <text evidence="6">The sequence shown here is derived from an EMBL/GenBank/DDBJ whole genome shotgun (WGS) entry which is preliminary data.</text>
</comment>
<evidence type="ECO:0000256" key="1">
    <source>
        <dbReference type="ARBA" id="ARBA00007374"/>
    </source>
</evidence>
<dbReference type="Gene3D" id="3.30.470.160">
    <property type="entry name" value="Inositol polyphosphate kinase"/>
    <property type="match status" value="1"/>
</dbReference>
<dbReference type="Proteomes" id="UP000663829">
    <property type="component" value="Unassembled WGS sequence"/>
</dbReference>
<dbReference type="AlphaFoldDB" id="A0A813QR19"/>
<evidence type="ECO:0000256" key="4">
    <source>
        <dbReference type="RuleBase" id="RU363090"/>
    </source>
</evidence>
<dbReference type="SUPFAM" id="SSF56104">
    <property type="entry name" value="SAICAR synthase-like"/>
    <property type="match status" value="1"/>
</dbReference>
<proteinExistence type="inferred from homology"/>
<evidence type="ECO:0000313" key="7">
    <source>
        <dbReference type="EMBL" id="CAF3552741.1"/>
    </source>
</evidence>
<dbReference type="EMBL" id="CAJNOQ010000195">
    <property type="protein sequence ID" value="CAF0770632.1"/>
    <property type="molecule type" value="Genomic_DNA"/>
</dbReference>
<dbReference type="OrthoDB" id="2573163at2759"/>
<dbReference type="GO" id="GO:0032958">
    <property type="term" value="P:inositol phosphate biosynthetic process"/>
    <property type="evidence" value="ECO:0007669"/>
    <property type="project" value="InterPro"/>
</dbReference>
<dbReference type="PANTHER" id="PTHR12400">
    <property type="entry name" value="INOSITOL POLYPHOSPHATE KINASE"/>
    <property type="match status" value="1"/>
</dbReference>
<dbReference type="EMBL" id="CAJOBC010000195">
    <property type="protein sequence ID" value="CAF3552741.1"/>
    <property type="molecule type" value="Genomic_DNA"/>
</dbReference>
<dbReference type="Proteomes" id="UP000681722">
    <property type="component" value="Unassembled WGS sequence"/>
</dbReference>
<keyword evidence="8" id="KW-1185">Reference proteome</keyword>
<feature type="region of interest" description="Disordered" evidence="5">
    <location>
        <begin position="65"/>
        <end position="122"/>
    </location>
</feature>
<accession>A0A813QR19</accession>
<feature type="compositionally biased region" description="Polar residues" evidence="5">
    <location>
        <begin position="65"/>
        <end position="112"/>
    </location>
</feature>
<dbReference type="GO" id="GO:0005737">
    <property type="term" value="C:cytoplasm"/>
    <property type="evidence" value="ECO:0007669"/>
    <property type="project" value="TreeGrafter"/>
</dbReference>
<sequence>MVGGHSSMFEYDKNTICKLGDPHEVDFYQLMPETLKPFTPEYRGIITVQYCEDENGVITLVASQDHTENTNSQTEDVMSSSEQTNQGKNIKIYQHQSSTTSQTDFKQQASSPPTTPEVSKLSYSNSLKKSVQLRCFKDGHVDYSIISPSLLDVINYDQGKTEAKVNPWCLKMCKQHAEKMHQLVGDNTENTVSETFMLLENITARFKYPCILDLKMGKRQYGDVDSDKKKLSKIQKCELSTSSKLGTRVCGMQVYQVDNSRYICFDKYAGRKLTIDGFKQTLRQYLDNGVQLRTDVIQPILERLHALRTIICTLSRYRFYSGSLLIIYEGLQQQGQSISDESSLIDIRMIDFAHSLRASPISSDVTPSHTGPDKGYLFGLDKIMDLLNDILKEKSTTTIGATIGATAMKTIDKRE</sequence>
<evidence type="ECO:0000313" key="6">
    <source>
        <dbReference type="EMBL" id="CAF0770632.1"/>
    </source>
</evidence>
<name>A0A813QR19_9BILA</name>
<evidence type="ECO:0000256" key="2">
    <source>
        <dbReference type="ARBA" id="ARBA00022679"/>
    </source>
</evidence>
<gene>
    <name evidence="6" type="ORF">GPM918_LOCUS1905</name>
    <name evidence="7" type="ORF">SRO942_LOCUS1905</name>
</gene>
<dbReference type="PANTHER" id="PTHR12400:SF21">
    <property type="entry name" value="KINASE"/>
    <property type="match status" value="1"/>
</dbReference>
<keyword evidence="2 4" id="KW-0808">Transferase</keyword>
<dbReference type="GO" id="GO:0000828">
    <property type="term" value="F:inositol hexakisphosphate kinase activity"/>
    <property type="evidence" value="ECO:0007669"/>
    <property type="project" value="TreeGrafter"/>
</dbReference>
<dbReference type="InterPro" id="IPR038286">
    <property type="entry name" value="IPK_sf"/>
</dbReference>
<reference evidence="6" key="1">
    <citation type="submission" date="2021-02" db="EMBL/GenBank/DDBJ databases">
        <authorList>
            <person name="Nowell W R."/>
        </authorList>
    </citation>
    <scope>NUCLEOTIDE SEQUENCE</scope>
</reference>
<dbReference type="GO" id="GO:0046854">
    <property type="term" value="P:phosphatidylinositol phosphate biosynthetic process"/>
    <property type="evidence" value="ECO:0007669"/>
    <property type="project" value="TreeGrafter"/>
</dbReference>
<evidence type="ECO:0000256" key="3">
    <source>
        <dbReference type="ARBA" id="ARBA00022777"/>
    </source>
</evidence>
<dbReference type="InterPro" id="IPR005522">
    <property type="entry name" value="IPK"/>
</dbReference>